<keyword evidence="6 11" id="KW-0560">Oxidoreductase</keyword>
<dbReference type="SUPFAM" id="SSF47203">
    <property type="entry name" value="Acyl-CoA dehydrogenase C-terminal domain-like"/>
    <property type="match status" value="1"/>
</dbReference>
<evidence type="ECO:0000256" key="9">
    <source>
        <dbReference type="ARBA" id="ARBA00039033"/>
    </source>
</evidence>
<dbReference type="Gene3D" id="2.40.110.10">
    <property type="entry name" value="Butyryl-CoA Dehydrogenase, subunit A, domain 2"/>
    <property type="match status" value="1"/>
</dbReference>
<dbReference type="PROSITE" id="PS00073">
    <property type="entry name" value="ACYL_COA_DH_2"/>
    <property type="match status" value="1"/>
</dbReference>
<evidence type="ECO:0000256" key="3">
    <source>
        <dbReference type="ARBA" id="ARBA00022630"/>
    </source>
</evidence>
<dbReference type="Proteomes" id="UP000540909">
    <property type="component" value="Unassembled WGS sequence"/>
</dbReference>
<evidence type="ECO:0000256" key="2">
    <source>
        <dbReference type="ARBA" id="ARBA00009347"/>
    </source>
</evidence>
<dbReference type="Gene3D" id="1.20.140.10">
    <property type="entry name" value="Butyryl-CoA Dehydrogenase, subunit A, domain 3"/>
    <property type="match status" value="1"/>
</dbReference>
<comment type="caution">
    <text evidence="15">The sequence shown here is derived from an EMBL/GenBank/DDBJ whole genome shotgun (WGS) entry which is preliminary data.</text>
</comment>
<dbReference type="InterPro" id="IPR006091">
    <property type="entry name" value="Acyl-CoA_Oxase/DH_mid-dom"/>
</dbReference>
<dbReference type="AlphaFoldDB" id="A0A7W6R465"/>
<dbReference type="PANTHER" id="PTHR42807:SF1">
    <property type="entry name" value="GLUTARYL-COA DEHYDROGENASE, MITOCHONDRIAL"/>
    <property type="match status" value="1"/>
</dbReference>
<keyword evidence="3 11" id="KW-0285">Flavoprotein</keyword>
<dbReference type="EMBL" id="JACIFY010000009">
    <property type="protein sequence ID" value="MBB4236349.1"/>
    <property type="molecule type" value="Genomic_DNA"/>
</dbReference>
<keyword evidence="4 11" id="KW-0274">FAD</keyword>
<dbReference type="GO" id="GO:0004361">
    <property type="term" value="F:glutaryl-CoA dehydrogenase activity"/>
    <property type="evidence" value="ECO:0007669"/>
    <property type="project" value="UniProtKB-EC"/>
</dbReference>
<dbReference type="RefSeq" id="WP_184470744.1">
    <property type="nucleotide sequence ID" value="NZ_JACIFY010000009.1"/>
</dbReference>
<organism evidence="15 16">
    <name type="scientific">Rhizobium esperanzae</name>
    <dbReference type="NCBI Taxonomy" id="1967781"/>
    <lineage>
        <taxon>Bacteria</taxon>
        <taxon>Pseudomonadati</taxon>
        <taxon>Pseudomonadota</taxon>
        <taxon>Alphaproteobacteria</taxon>
        <taxon>Hyphomicrobiales</taxon>
        <taxon>Rhizobiaceae</taxon>
        <taxon>Rhizobium/Agrobacterium group</taxon>
        <taxon>Rhizobium</taxon>
    </lineage>
</organism>
<dbReference type="FunFam" id="1.10.540.10:FF:000003">
    <property type="entry name" value="glutaryl-CoA dehydrogenase, mitochondrial"/>
    <property type="match status" value="1"/>
</dbReference>
<dbReference type="Pfam" id="PF02770">
    <property type="entry name" value="Acyl-CoA_dh_M"/>
    <property type="match status" value="1"/>
</dbReference>
<proteinExistence type="inferred from homology"/>
<evidence type="ECO:0000313" key="16">
    <source>
        <dbReference type="Proteomes" id="UP000540909"/>
    </source>
</evidence>
<feature type="domain" description="Acyl-CoA dehydrogenase/oxidase C-terminal" evidence="12">
    <location>
        <begin position="246"/>
        <end position="387"/>
    </location>
</feature>
<evidence type="ECO:0000256" key="6">
    <source>
        <dbReference type="ARBA" id="ARBA00023002"/>
    </source>
</evidence>
<sequence length="395" mass="42858">MQHTREVFDWADPFRLSEQLTDEERMVQDTAHAYAQEKLAPRVLDAFRNEKTDPEIFREMGALGLLGPTISPDYGGAGLGYTAYGLIAREVERVDSGYRSMMSVQSSLVMVPIETFGSEAQKLKYLPKLATGEWIGCFGLTEPDHGSDPGSMATRARKVDGGYSLTGSKTWISNAPIADVFVVWAKTEDGLIRGFILEKGWKGLSAPAIHGKVGLRASITGEVVMDGVFVPEENLLPGVTGLKGPFTCLNSARFGIAWGALGAAEDCYARARQYTLERKQFGRPLAANQLIQKKLADMAAEISLGLQGCLRLGRMKEEGHPPVELTSILKRNSCGKALEIARASRDMLGGNGISDEFGIARHLVNLEVVNTYEGTHDIHALIIGRAITGIAAFAN</sequence>
<gene>
    <name evidence="15" type="ORF">GGD57_002927</name>
</gene>
<feature type="domain" description="Acyl-CoA oxidase/dehydrogenase middle" evidence="13">
    <location>
        <begin position="137"/>
        <end position="228"/>
    </location>
</feature>
<evidence type="ECO:0000256" key="10">
    <source>
        <dbReference type="ARBA" id="ARBA00049493"/>
    </source>
</evidence>
<dbReference type="InterPro" id="IPR009100">
    <property type="entry name" value="AcylCoA_DH/oxidase_NM_dom_sf"/>
</dbReference>
<evidence type="ECO:0000259" key="12">
    <source>
        <dbReference type="Pfam" id="PF00441"/>
    </source>
</evidence>
<evidence type="ECO:0000256" key="8">
    <source>
        <dbReference type="ARBA" id="ARBA00037927"/>
    </source>
</evidence>
<dbReference type="SUPFAM" id="SSF56645">
    <property type="entry name" value="Acyl-CoA dehydrogenase NM domain-like"/>
    <property type="match status" value="1"/>
</dbReference>
<dbReference type="InterPro" id="IPR013786">
    <property type="entry name" value="AcylCoA_DH/ox_N"/>
</dbReference>
<comment type="catalytic activity">
    <reaction evidence="10">
        <text>glutaryl-CoA + oxidized [electron-transfer flavoprotein] + 2 H(+) = (2E)-butenoyl-CoA + reduced [electron-transfer flavoprotein] + CO2</text>
        <dbReference type="Rhea" id="RHEA:13389"/>
        <dbReference type="Rhea" id="RHEA-COMP:10685"/>
        <dbReference type="Rhea" id="RHEA-COMP:10686"/>
        <dbReference type="ChEBI" id="CHEBI:15378"/>
        <dbReference type="ChEBI" id="CHEBI:16526"/>
        <dbReference type="ChEBI" id="CHEBI:57332"/>
        <dbReference type="ChEBI" id="CHEBI:57378"/>
        <dbReference type="ChEBI" id="CHEBI:57692"/>
        <dbReference type="ChEBI" id="CHEBI:58307"/>
        <dbReference type="EC" id="1.3.8.6"/>
    </reaction>
</comment>
<dbReference type="EC" id="1.3.8.6" evidence="9"/>
<dbReference type="InterPro" id="IPR052033">
    <property type="entry name" value="Glutaryl-CoA_DH_mitochondrial"/>
</dbReference>
<dbReference type="GO" id="GO:0046949">
    <property type="term" value="P:fatty-acyl-CoA biosynthetic process"/>
    <property type="evidence" value="ECO:0007669"/>
    <property type="project" value="TreeGrafter"/>
</dbReference>
<dbReference type="InterPro" id="IPR046373">
    <property type="entry name" value="Acyl-CoA_Oxase/DH_mid-dom_sf"/>
</dbReference>
<comment type="cofactor">
    <cofactor evidence="1 11">
        <name>FAD</name>
        <dbReference type="ChEBI" id="CHEBI:57692"/>
    </cofactor>
</comment>
<feature type="domain" description="Acyl-CoA dehydrogenase/oxidase N-terminal" evidence="14">
    <location>
        <begin position="21"/>
        <end position="133"/>
    </location>
</feature>
<dbReference type="GO" id="GO:0033539">
    <property type="term" value="P:fatty acid beta-oxidation using acyl-CoA dehydrogenase"/>
    <property type="evidence" value="ECO:0007669"/>
    <property type="project" value="TreeGrafter"/>
</dbReference>
<accession>A0A7W6R465</accession>
<dbReference type="Pfam" id="PF02771">
    <property type="entry name" value="Acyl-CoA_dh_N"/>
    <property type="match status" value="1"/>
</dbReference>
<evidence type="ECO:0000313" key="15">
    <source>
        <dbReference type="EMBL" id="MBB4236349.1"/>
    </source>
</evidence>
<keyword evidence="5" id="KW-0809">Transit peptide</keyword>
<comment type="similarity">
    <text evidence="2 11">Belongs to the acyl-CoA dehydrogenase family.</text>
</comment>
<protein>
    <recommendedName>
        <fullName evidence="9">glutaryl-CoA dehydrogenase (ETF)</fullName>
        <ecNumber evidence="9">1.3.8.6</ecNumber>
    </recommendedName>
</protein>
<dbReference type="InterPro" id="IPR036250">
    <property type="entry name" value="AcylCo_DH-like_C"/>
</dbReference>
<comment type="pathway">
    <text evidence="8">Amino-acid metabolism; tryptophan metabolism.</text>
</comment>
<dbReference type="GO" id="GO:0000062">
    <property type="term" value="F:fatty-acyl-CoA binding"/>
    <property type="evidence" value="ECO:0007669"/>
    <property type="project" value="TreeGrafter"/>
</dbReference>
<dbReference type="InterPro" id="IPR037069">
    <property type="entry name" value="AcylCoA_DH/ox_N_sf"/>
</dbReference>
<comment type="pathway">
    <text evidence="7">Amino-acid metabolism; lysine degradation.</text>
</comment>
<dbReference type="Gene3D" id="1.10.540.10">
    <property type="entry name" value="Acyl-CoA dehydrogenase/oxidase, N-terminal domain"/>
    <property type="match status" value="1"/>
</dbReference>
<evidence type="ECO:0000259" key="14">
    <source>
        <dbReference type="Pfam" id="PF02771"/>
    </source>
</evidence>
<dbReference type="GO" id="GO:0050660">
    <property type="term" value="F:flavin adenine dinucleotide binding"/>
    <property type="evidence" value="ECO:0007669"/>
    <property type="project" value="InterPro"/>
</dbReference>
<evidence type="ECO:0000256" key="1">
    <source>
        <dbReference type="ARBA" id="ARBA00001974"/>
    </source>
</evidence>
<name>A0A7W6R465_9HYPH</name>
<dbReference type="InterPro" id="IPR009075">
    <property type="entry name" value="AcylCo_DH/oxidase_C"/>
</dbReference>
<dbReference type="FunFam" id="2.40.110.10:FF:000008">
    <property type="entry name" value="Glutaryl-CoA dehydrogenase, mitochondrial"/>
    <property type="match status" value="1"/>
</dbReference>
<evidence type="ECO:0000256" key="11">
    <source>
        <dbReference type="RuleBase" id="RU362125"/>
    </source>
</evidence>
<dbReference type="Pfam" id="PF00441">
    <property type="entry name" value="Acyl-CoA_dh_1"/>
    <property type="match status" value="1"/>
</dbReference>
<evidence type="ECO:0000256" key="5">
    <source>
        <dbReference type="ARBA" id="ARBA00022946"/>
    </source>
</evidence>
<evidence type="ECO:0000259" key="13">
    <source>
        <dbReference type="Pfam" id="PF02770"/>
    </source>
</evidence>
<dbReference type="PANTHER" id="PTHR42807">
    <property type="entry name" value="GLUTARYL-COA DEHYDROGENASE, MITOCHONDRIAL"/>
    <property type="match status" value="1"/>
</dbReference>
<dbReference type="FunFam" id="1.20.140.10:FF:000006">
    <property type="entry name" value="Glutaryl-CoA dehydrogenase, mitochondrial"/>
    <property type="match status" value="1"/>
</dbReference>
<reference evidence="15 16" key="1">
    <citation type="submission" date="2020-08" db="EMBL/GenBank/DDBJ databases">
        <title>Genomic Encyclopedia of Type Strains, Phase IV (KMG-V): Genome sequencing to study the core and pangenomes of soil and plant-associated prokaryotes.</title>
        <authorList>
            <person name="Whitman W."/>
        </authorList>
    </citation>
    <scope>NUCLEOTIDE SEQUENCE [LARGE SCALE GENOMIC DNA]</scope>
    <source>
        <strain evidence="15 16">SEMIA 4089</strain>
    </source>
</reference>
<dbReference type="InterPro" id="IPR006089">
    <property type="entry name" value="Acyl-CoA_DH_CS"/>
</dbReference>
<evidence type="ECO:0000256" key="4">
    <source>
        <dbReference type="ARBA" id="ARBA00022827"/>
    </source>
</evidence>
<dbReference type="CDD" id="cd01151">
    <property type="entry name" value="GCD"/>
    <property type="match status" value="1"/>
</dbReference>
<evidence type="ECO:0000256" key="7">
    <source>
        <dbReference type="ARBA" id="ARBA00037899"/>
    </source>
</evidence>